<dbReference type="Pfam" id="PF03239">
    <property type="entry name" value="FTR1"/>
    <property type="match status" value="1"/>
</dbReference>
<reference evidence="6 7" key="1">
    <citation type="submission" date="2020-08" db="EMBL/GenBank/DDBJ databases">
        <title>Genomic Encyclopedia of Type Strains, Phase IV (KMG-IV): sequencing the most valuable type-strain genomes for metagenomic binning, comparative biology and taxonomic classification.</title>
        <authorList>
            <person name="Goeker M."/>
        </authorList>
    </citation>
    <scope>NUCLEOTIDE SEQUENCE [LARGE SCALE GENOMIC DNA]</scope>
    <source>
        <strain evidence="6 7">DSM 14590</strain>
    </source>
</reference>
<evidence type="ECO:0000313" key="7">
    <source>
        <dbReference type="Proteomes" id="UP000613002"/>
    </source>
</evidence>
<evidence type="ECO:0000313" key="6">
    <source>
        <dbReference type="EMBL" id="MBB3869913.1"/>
    </source>
</evidence>
<organism evidence="6 7">
    <name type="scientific">Parageobacillus toebii NBRC 107807</name>
    <dbReference type="NCBI Taxonomy" id="1223503"/>
    <lineage>
        <taxon>Bacteria</taxon>
        <taxon>Bacillati</taxon>
        <taxon>Bacillota</taxon>
        <taxon>Bacilli</taxon>
        <taxon>Bacillales</taxon>
        <taxon>Anoxybacillaceae</taxon>
        <taxon>Parageobacillus</taxon>
    </lineage>
</organism>
<protein>
    <submittedName>
        <fullName evidence="6">High-affinity iron transporter</fullName>
    </submittedName>
</protein>
<comment type="subcellular location">
    <subcellularLocation>
        <location evidence="1">Membrane</location>
        <topology evidence="1">Multi-pass membrane protein</topology>
    </subcellularLocation>
</comment>
<dbReference type="PANTHER" id="PTHR31632">
    <property type="entry name" value="IRON TRANSPORTER FTH1"/>
    <property type="match status" value="1"/>
</dbReference>
<proteinExistence type="inferred from homology"/>
<name>A0A6G9J473_9BACL</name>
<keyword evidence="4" id="KW-1133">Transmembrane helix</keyword>
<accession>A0A6G9J473</accession>
<dbReference type="PANTHER" id="PTHR31632:SF2">
    <property type="entry name" value="PLASMA MEMBRANE IRON PERMEASE"/>
    <property type="match status" value="1"/>
</dbReference>
<evidence type="ECO:0000256" key="1">
    <source>
        <dbReference type="ARBA" id="ARBA00004141"/>
    </source>
</evidence>
<evidence type="ECO:0000256" key="4">
    <source>
        <dbReference type="ARBA" id="ARBA00022989"/>
    </source>
</evidence>
<keyword evidence="3" id="KW-0812">Transmembrane</keyword>
<evidence type="ECO:0000256" key="3">
    <source>
        <dbReference type="ARBA" id="ARBA00022692"/>
    </source>
</evidence>
<dbReference type="EMBL" id="JACICZ010000012">
    <property type="protein sequence ID" value="MBB3869913.1"/>
    <property type="molecule type" value="Genomic_DNA"/>
</dbReference>
<dbReference type="InterPro" id="IPR004923">
    <property type="entry name" value="FTR1/Fip1/EfeU"/>
</dbReference>
<dbReference type="GO" id="GO:0033573">
    <property type="term" value="C:high-affinity iron permease complex"/>
    <property type="evidence" value="ECO:0007669"/>
    <property type="project" value="InterPro"/>
</dbReference>
<dbReference type="RefSeq" id="WP_062754111.1">
    <property type="nucleotide sequence ID" value="NZ_BDAQ01000004.1"/>
</dbReference>
<keyword evidence="7" id="KW-1185">Reference proteome</keyword>
<sequence>MFFREAFEASMLCSILATYLILIGQRDRIRDIWTGVFAAIVASLIAGVAIYSTVHNYEGTPLELQIEGISYFLAFGMLTYMAVSMKKNGNLEEELESRIDSAIKTGSKFAIVGFTFLAVFREGLEMVVFMVPLTSITDPVLNIVLGVLGIISGSVTGYLIYVLGKKINVKYFFNLSTFLLVIFAAGFLVSGIGEFQQLGWLPFGNETLWDTSSILSSESTVGNLLHALVGYTDKPTSLQVISYVVYLALIGISSVVRKRT</sequence>
<keyword evidence="5" id="KW-0472">Membrane</keyword>
<dbReference type="GO" id="GO:0015093">
    <property type="term" value="F:ferrous iron transmembrane transporter activity"/>
    <property type="evidence" value="ECO:0007669"/>
    <property type="project" value="TreeGrafter"/>
</dbReference>
<comment type="caution">
    <text evidence="6">The sequence shown here is derived from an EMBL/GenBank/DDBJ whole genome shotgun (WGS) entry which is preliminary data.</text>
</comment>
<dbReference type="AlphaFoldDB" id="A0A6G9J473"/>
<comment type="similarity">
    <text evidence="2">Belongs to the oxidase-dependent Fe transporter (OFeT) (TC 9.A.10.1) family.</text>
</comment>
<evidence type="ECO:0000256" key="5">
    <source>
        <dbReference type="ARBA" id="ARBA00023136"/>
    </source>
</evidence>
<gene>
    <name evidence="6" type="ORF">HNR78_002811</name>
</gene>
<dbReference type="GeneID" id="94900216"/>
<evidence type="ECO:0000256" key="2">
    <source>
        <dbReference type="ARBA" id="ARBA00008333"/>
    </source>
</evidence>
<dbReference type="Proteomes" id="UP000613002">
    <property type="component" value="Unassembled WGS sequence"/>
</dbReference>